<evidence type="ECO:0000313" key="5">
    <source>
        <dbReference type="EMBL" id="WGL15422.1"/>
    </source>
</evidence>
<keyword evidence="6" id="KW-1185">Reference proteome</keyword>
<dbReference type="PANTHER" id="PTHR30332:SF17">
    <property type="entry name" value="TYPE IV PILIATION SYSTEM PROTEIN DR_0774-RELATED"/>
    <property type="match status" value="1"/>
</dbReference>
<dbReference type="InterPro" id="IPR004846">
    <property type="entry name" value="T2SS/T3SS_dom"/>
</dbReference>
<dbReference type="Pfam" id="PF00263">
    <property type="entry name" value="Secretin"/>
    <property type="match status" value="1"/>
</dbReference>
<feature type="chain" id="PRO_5046290244" evidence="2">
    <location>
        <begin position="25"/>
        <end position="435"/>
    </location>
</feature>
<organism evidence="5 6">
    <name type="scientific">Microbulbifer bruguierae</name>
    <dbReference type="NCBI Taxonomy" id="3029061"/>
    <lineage>
        <taxon>Bacteria</taxon>
        <taxon>Pseudomonadati</taxon>
        <taxon>Pseudomonadota</taxon>
        <taxon>Gammaproteobacteria</taxon>
        <taxon>Cellvibrionales</taxon>
        <taxon>Microbulbiferaceae</taxon>
        <taxon>Microbulbifer</taxon>
    </lineage>
</organism>
<dbReference type="Pfam" id="PF13629">
    <property type="entry name" value="T2SS-T3SS_pil_N"/>
    <property type="match status" value="1"/>
</dbReference>
<evidence type="ECO:0000256" key="1">
    <source>
        <dbReference type="RuleBase" id="RU004003"/>
    </source>
</evidence>
<sequence>MKACRKFYAVIFLLLAFVCSDVFAKNGANNLALHTGEVHILNIEGITRVAIGRPDVISYKTLDNGQIMIIAGKAGSTSLHLWRNGGREVRYWVDVEDRYVSDDVRIAQMLTKHLPALRAYSLDHRLVVEGEIDQGDIPVIEAIRAMVPNTVFLLRERPFAKKPLIRVDALLIEIGSNDVSKLGIDWNTSMSGPAWGFHKTITPGDFIIYESDPNDINEQIVQTVPIGDTSFFQYFGITSHLLSTINFLESSGRARILTSPKLTSASGEPATFHVGGSFPIPVINAVGAASVQREDYGVILEVLPTMFGDDINLEVSVDLSDIDPSVSVNGVPGTKNRRTETVVQLKHNQTVAISGLFATADSQANSGISYLSQMPVLKYLFGVEDSDIEDRQVVVLLTPKIITPGDNEDVFLSDFAREMITEYEAKLTVDAALKE</sequence>
<gene>
    <name evidence="5" type="ORF">PVT68_11650</name>
</gene>
<feature type="domain" description="Pilus formation protein N-terminal" evidence="4">
    <location>
        <begin position="28"/>
        <end position="90"/>
    </location>
</feature>
<evidence type="ECO:0000256" key="2">
    <source>
        <dbReference type="SAM" id="SignalP"/>
    </source>
</evidence>
<comment type="similarity">
    <text evidence="1">Belongs to the bacterial secretin family.</text>
</comment>
<proteinExistence type="inferred from homology"/>
<dbReference type="InterPro" id="IPR032789">
    <property type="entry name" value="T2SS-T3SS_pil_N"/>
</dbReference>
<reference evidence="5 6" key="1">
    <citation type="submission" date="2023-02" db="EMBL/GenBank/DDBJ databases">
        <title>Description and genomic characterization of Microbulbifer bruguierae sp. nov., isolated from the sediment of mangrove plant Bruguiera sexangula.</title>
        <authorList>
            <person name="Long M."/>
        </authorList>
    </citation>
    <scope>NUCLEOTIDE SEQUENCE [LARGE SCALE GENOMIC DNA]</scope>
    <source>
        <strain evidence="5 6">H12</strain>
    </source>
</reference>
<accession>A0ABY8NCB6</accession>
<keyword evidence="2" id="KW-0732">Signal</keyword>
<evidence type="ECO:0000313" key="6">
    <source>
        <dbReference type="Proteomes" id="UP001236500"/>
    </source>
</evidence>
<dbReference type="InterPro" id="IPR050810">
    <property type="entry name" value="Bact_Secretion_Sys_Channel"/>
</dbReference>
<feature type="domain" description="Type II/III secretion system secretin-like" evidence="3">
    <location>
        <begin position="248"/>
        <end position="402"/>
    </location>
</feature>
<dbReference type="PANTHER" id="PTHR30332">
    <property type="entry name" value="PROBABLE GENERAL SECRETION PATHWAY PROTEIN D"/>
    <property type="match status" value="1"/>
</dbReference>
<evidence type="ECO:0000259" key="3">
    <source>
        <dbReference type="Pfam" id="PF00263"/>
    </source>
</evidence>
<evidence type="ECO:0000259" key="4">
    <source>
        <dbReference type="Pfam" id="PF13629"/>
    </source>
</evidence>
<dbReference type="PRINTS" id="PR00811">
    <property type="entry name" value="BCTERIALGSPD"/>
</dbReference>
<dbReference type="InterPro" id="IPR001775">
    <property type="entry name" value="GspD/PilQ"/>
</dbReference>
<dbReference type="EMBL" id="CP118605">
    <property type="protein sequence ID" value="WGL15422.1"/>
    <property type="molecule type" value="Genomic_DNA"/>
</dbReference>
<name>A0ABY8NCB6_9GAMM</name>
<feature type="signal peptide" evidence="2">
    <location>
        <begin position="1"/>
        <end position="24"/>
    </location>
</feature>
<dbReference type="RefSeq" id="WP_280318230.1">
    <property type="nucleotide sequence ID" value="NZ_CP118605.1"/>
</dbReference>
<dbReference type="Proteomes" id="UP001236500">
    <property type="component" value="Chromosome"/>
</dbReference>
<protein>
    <submittedName>
        <fullName evidence="5">Pilus assembly protein N-terminal domain-containing protein</fullName>
    </submittedName>
</protein>